<accession>A0A2V4C7E8</accession>
<keyword evidence="2" id="KW-1185">Reference proteome</keyword>
<reference evidence="1 2" key="1">
    <citation type="submission" date="2018-05" db="EMBL/GenBank/DDBJ databases">
        <title>Flavobacterium sp. strain IMCC34758, incomplete genome.</title>
        <authorList>
            <person name="Joung Y."/>
        </authorList>
    </citation>
    <scope>NUCLEOTIDE SEQUENCE [LARGE SCALE GENOMIC DNA]</scope>
    <source>
        <strain evidence="1 2">IMCC34758</strain>
    </source>
</reference>
<proteinExistence type="predicted"/>
<evidence type="ECO:0000313" key="1">
    <source>
        <dbReference type="EMBL" id="PXY47005.1"/>
    </source>
</evidence>
<gene>
    <name evidence="1" type="ORF">DMB68_07620</name>
</gene>
<protein>
    <submittedName>
        <fullName evidence="1">Uncharacterized protein</fullName>
    </submittedName>
</protein>
<name>A0A2V4C7E8_9FLAO</name>
<organism evidence="1 2">
    <name type="scientific">Flavobacterium hydrophilum</name>
    <dbReference type="NCBI Taxonomy" id="2211445"/>
    <lineage>
        <taxon>Bacteria</taxon>
        <taxon>Pseudomonadati</taxon>
        <taxon>Bacteroidota</taxon>
        <taxon>Flavobacteriia</taxon>
        <taxon>Flavobacteriales</taxon>
        <taxon>Flavobacteriaceae</taxon>
        <taxon>Flavobacterium</taxon>
    </lineage>
</organism>
<dbReference type="RefSeq" id="WP_110346009.1">
    <property type="nucleotide sequence ID" value="NZ_QJHL01000001.1"/>
</dbReference>
<dbReference type="EMBL" id="QJHL01000001">
    <property type="protein sequence ID" value="PXY47005.1"/>
    <property type="molecule type" value="Genomic_DNA"/>
</dbReference>
<dbReference type="Proteomes" id="UP000247681">
    <property type="component" value="Unassembled WGS sequence"/>
</dbReference>
<sequence>MSELESIFTAELKNYTGKDKALLAIDEVAFKIKEELPDNFNHWMEHIPVLVPIAKVGVEIDELGYVYTMLINEKGQCMESEAASPCLDDLGLMKLYKKNSELVTQFLAVCYQKVLSEACKSPEFLKLPRAAEIVFSVGEHAGWECEQVYTYKGERYEIDHGNIRLKRLRFATTCYTEPNTPERKFMDHLQDIDIQKCSDELLPVFTEFLIWLSHEKTKPLKKVILAWSSNFFKDVAMGGKDDIVYRWPGTFDLYKWFSSERPQDLDDDGLVSVRYCVSNKIAEIACLTAEKCIELDAFKALPKDDSFIMEVMNRTAGAPPRFYPFT</sequence>
<evidence type="ECO:0000313" key="2">
    <source>
        <dbReference type="Proteomes" id="UP000247681"/>
    </source>
</evidence>
<dbReference type="AlphaFoldDB" id="A0A2V4C7E8"/>
<comment type="caution">
    <text evidence="1">The sequence shown here is derived from an EMBL/GenBank/DDBJ whole genome shotgun (WGS) entry which is preliminary data.</text>
</comment>